<dbReference type="Proteomes" id="UP001515480">
    <property type="component" value="Unassembled WGS sequence"/>
</dbReference>
<comment type="caution">
    <text evidence="7">The sequence shown here is derived from an EMBL/GenBank/DDBJ whole genome shotgun (WGS) entry which is preliminary data.</text>
</comment>
<dbReference type="EMBL" id="JBGBPQ010000012">
    <property type="protein sequence ID" value="KAL1515050.1"/>
    <property type="molecule type" value="Genomic_DNA"/>
</dbReference>
<dbReference type="Pfam" id="PF24621">
    <property type="entry name" value="DHQS_C"/>
    <property type="match status" value="1"/>
</dbReference>
<gene>
    <name evidence="7" type="ORF">AB1Y20_004115</name>
</gene>
<feature type="domain" description="3-dehydroquinate synthase N-terminal" evidence="5">
    <location>
        <begin position="360"/>
        <end position="466"/>
    </location>
</feature>
<keyword evidence="3" id="KW-0479">Metal-binding</keyword>
<comment type="cofactor">
    <cofactor evidence="2">
        <name>Co(2+)</name>
        <dbReference type="ChEBI" id="CHEBI:48828"/>
    </cofactor>
</comment>
<keyword evidence="4" id="KW-0520">NAD</keyword>
<evidence type="ECO:0000313" key="8">
    <source>
        <dbReference type="Proteomes" id="UP001515480"/>
    </source>
</evidence>
<dbReference type="SUPFAM" id="SSF56796">
    <property type="entry name" value="Dehydroquinate synthase-like"/>
    <property type="match status" value="1"/>
</dbReference>
<dbReference type="InterPro" id="IPR050071">
    <property type="entry name" value="Dehydroquinate_synthase"/>
</dbReference>
<evidence type="ECO:0000256" key="2">
    <source>
        <dbReference type="ARBA" id="ARBA00001941"/>
    </source>
</evidence>
<evidence type="ECO:0000259" key="6">
    <source>
        <dbReference type="Pfam" id="PF24621"/>
    </source>
</evidence>
<evidence type="ECO:0000259" key="5">
    <source>
        <dbReference type="Pfam" id="PF01761"/>
    </source>
</evidence>
<protein>
    <recommendedName>
        <fullName evidence="9">3-dehydroquinate synthase domain-containing protein</fullName>
    </recommendedName>
</protein>
<dbReference type="AlphaFoldDB" id="A0AB34J885"/>
<accession>A0AB34J885</accession>
<dbReference type="GO" id="GO:0046872">
    <property type="term" value="F:metal ion binding"/>
    <property type="evidence" value="ECO:0007669"/>
    <property type="project" value="UniProtKB-KW"/>
</dbReference>
<sequence>MEVAKRAAGARVEAGTEEAPVEEVKAVATEAAGREEVMAEGRVAVAKVEEVTEEEVWVAVMAAAAMVVEVLVLVPVAKVEAKEVEVMEAAQAGGTVAVAMEVAVRVAATAAVATAAVMEGVVTVAVATVEAAREVVAMAEAAKVETKAEVAKVAEVWAEAKVAAAMAGAVRVVVGMEEGKVVAARVEVARVEVAMAEAVMAAAKVVEMEEEETEVAIAEAKSVVEEPVAATVAVEREANPITRLTPTPAQHNTHSHPPAAMTQPDLVRGAVDENGVYSNSFGRNAKPLHSDILIKNGLLSEIGQHDILPKQSLTAQNYLITDSVCDDLFADEVMISFAAAGVKVTKLIVQSVSDESNESSTEPVKTREVFNELTDEILAKGITKHSCIISLGGGVVNNMCGLLAATLYRGIPLIHITTTTMGAFDAAIDFKQAVNHPLGKNLLGAYYPASKIVIDPEAFRPLSSRHSLNGIAEALKHGLAQSQQLVDVIVKPIVKHGKAVLRDPNYLTAVCRECVETKVPTLTWYDESDFNEMVPQYGHAIGHAIEHLSWHPAECDQDDMTTLAPLLHGEAVAVGMAISAEVSYLMGLCDEKCVAEHYSTLEAVGLPAYVPANMSIQAIIEKMGYDKHHVGVPSMGLCAAIGKMAKSSKTSHCWKVDISTVEDALQRNIAKREELSSPPETPSTLSMFDLDASREHVMAGGAMAGSTWYGCACSS</sequence>
<reference evidence="7 8" key="1">
    <citation type="journal article" date="2024" name="Science">
        <title>Giant polyketide synthase enzymes in the biosynthesis of giant marine polyether toxins.</title>
        <authorList>
            <person name="Fallon T.R."/>
            <person name="Shende V.V."/>
            <person name="Wierzbicki I.H."/>
            <person name="Pendleton A.L."/>
            <person name="Watervoot N.F."/>
            <person name="Auber R.P."/>
            <person name="Gonzalez D.J."/>
            <person name="Wisecaver J.H."/>
            <person name="Moore B.S."/>
        </authorList>
    </citation>
    <scope>NUCLEOTIDE SEQUENCE [LARGE SCALE GENOMIC DNA]</scope>
    <source>
        <strain evidence="7 8">12B1</strain>
    </source>
</reference>
<evidence type="ECO:0000256" key="1">
    <source>
        <dbReference type="ARBA" id="ARBA00001911"/>
    </source>
</evidence>
<proteinExistence type="predicted"/>
<evidence type="ECO:0000313" key="7">
    <source>
        <dbReference type="EMBL" id="KAL1515050.1"/>
    </source>
</evidence>
<evidence type="ECO:0000256" key="3">
    <source>
        <dbReference type="ARBA" id="ARBA00022723"/>
    </source>
</evidence>
<dbReference type="InterPro" id="IPR030960">
    <property type="entry name" value="DHQS/DOIS_N"/>
</dbReference>
<dbReference type="PANTHER" id="PTHR43622:SF1">
    <property type="entry name" value="3-DEHYDROQUINATE SYNTHASE"/>
    <property type="match status" value="1"/>
</dbReference>
<organism evidence="7 8">
    <name type="scientific">Prymnesium parvum</name>
    <name type="common">Toxic golden alga</name>
    <dbReference type="NCBI Taxonomy" id="97485"/>
    <lineage>
        <taxon>Eukaryota</taxon>
        <taxon>Haptista</taxon>
        <taxon>Haptophyta</taxon>
        <taxon>Prymnesiophyceae</taxon>
        <taxon>Prymnesiales</taxon>
        <taxon>Prymnesiaceae</taxon>
        <taxon>Prymnesium</taxon>
    </lineage>
</organism>
<dbReference type="Gene3D" id="3.40.50.1970">
    <property type="match status" value="1"/>
</dbReference>
<dbReference type="PANTHER" id="PTHR43622">
    <property type="entry name" value="3-DEHYDROQUINATE SYNTHASE"/>
    <property type="match status" value="1"/>
</dbReference>
<dbReference type="Gene3D" id="1.20.1090.10">
    <property type="entry name" value="Dehydroquinate synthase-like - alpha domain"/>
    <property type="match status" value="1"/>
</dbReference>
<evidence type="ECO:0000256" key="4">
    <source>
        <dbReference type="ARBA" id="ARBA00023027"/>
    </source>
</evidence>
<evidence type="ECO:0008006" key="9">
    <source>
        <dbReference type="Google" id="ProtNLM"/>
    </source>
</evidence>
<feature type="domain" description="3-dehydroquinate synthase C-terminal" evidence="6">
    <location>
        <begin position="470"/>
        <end position="628"/>
    </location>
</feature>
<name>A0AB34J885_PRYPA</name>
<dbReference type="InterPro" id="IPR056179">
    <property type="entry name" value="DHQS_C"/>
</dbReference>
<comment type="cofactor">
    <cofactor evidence="1">
        <name>NAD(+)</name>
        <dbReference type="ChEBI" id="CHEBI:57540"/>
    </cofactor>
</comment>
<dbReference type="Pfam" id="PF01761">
    <property type="entry name" value="DHQ_synthase"/>
    <property type="match status" value="1"/>
</dbReference>
<dbReference type="GO" id="GO:0003856">
    <property type="term" value="F:3-dehydroquinate synthase activity"/>
    <property type="evidence" value="ECO:0007669"/>
    <property type="project" value="TreeGrafter"/>
</dbReference>
<keyword evidence="8" id="KW-1185">Reference proteome</keyword>